<evidence type="ECO:0000256" key="1">
    <source>
        <dbReference type="ARBA" id="ARBA00004477"/>
    </source>
</evidence>
<sequence length="639" mass="74755">MAPNQRQRQLVLSKKELKKINGRRFSKPEESSDMGLVYPCYDTAFKLLLSARFCSAVWCHITDCDETYNYWEPSHFLLYGIGQQTWEYSPEYALRSYMYLLIHMVPAKVYHYLLEPNPALVFYFTRCFLSVGCTLSEVYFYKSVCREFGIHVARLTFVFLILSSGMYISSAAFLPSSFSMWVQLQNEKYISYTRYIIYTLDINIYHRYLSTVATAAWYARQYELAIFATAISSLLGWPFAALLGLPIAIEMLIHKRNWIKFIKWVIISAIVIVIPMVWVDSLYFGKFVIAPLNIILYNVFTSHGPNLYGTEPFSYYIINGFLNFNFVFIGALFAPLGLFLAWLIVPARHRPRDRSCLSYWYSLAPLYLWILVFFVQPHKEERFLFPVYPMICLAGAIAVDIVQKLYFYVRTKFNPSHISCHYLQYTVHITVLAILICGLLGLSRSLAIYKGYYAPMEIMTEVNKLETEGDIPKDVNINFCIGKEWHRFPSSFFFPSNNWKLQYLRSEFKGQLPQPFLDHENATSVIQAHFNDMNKEEPSRYFNLDKCHFLLDLDIETETVLEPNYSRLSHQFIIVKSSKFLDASKSHPFFRAFYIPFVSYKFCKYGSYNLLQNKFNSMLLSSNQEIPSFLKQKTVLETN</sequence>
<dbReference type="InterPro" id="IPR005599">
    <property type="entry name" value="GPI_mannosylTrfase"/>
</dbReference>
<feature type="transmembrane region" description="Helical" evidence="10">
    <location>
        <begin position="152"/>
        <end position="174"/>
    </location>
</feature>
<evidence type="ECO:0000256" key="6">
    <source>
        <dbReference type="ARBA" id="ARBA00022692"/>
    </source>
</evidence>
<comment type="caution">
    <text evidence="11">The sequence shown here is derived from an EMBL/GenBank/DDBJ whole genome shotgun (WGS) entry which is preliminary data.</text>
</comment>
<dbReference type="Proteomes" id="UP000667349">
    <property type="component" value="Unassembled WGS sequence"/>
</dbReference>
<evidence type="ECO:0000313" key="12">
    <source>
        <dbReference type="Proteomes" id="UP000667349"/>
    </source>
</evidence>
<evidence type="ECO:0000256" key="7">
    <source>
        <dbReference type="ARBA" id="ARBA00022824"/>
    </source>
</evidence>
<accession>A0A836EXA8</accession>
<protein>
    <recommendedName>
        <fullName evidence="10">Mannosyltransferase</fullName>
        <ecNumber evidence="10">2.4.1.-</ecNumber>
    </recommendedName>
</protein>
<gene>
    <name evidence="11" type="primary">Alg9</name>
    <name evidence="11" type="ORF">G6Z75_0008530</name>
</gene>
<dbReference type="UniPathway" id="UPA00378"/>
<dbReference type="EC" id="2.4.1.-" evidence="10"/>
<feature type="transmembrane region" description="Helical" evidence="10">
    <location>
        <begin position="422"/>
        <end position="442"/>
    </location>
</feature>
<reference evidence="11" key="1">
    <citation type="submission" date="2020-02" db="EMBL/GenBank/DDBJ databases">
        <title>Relaxed selection underlies rapid genomic changes in the transitions from sociality to social parasitism in ants.</title>
        <authorList>
            <person name="Bi X."/>
        </authorList>
    </citation>
    <scope>NUCLEOTIDE SEQUENCE</scope>
    <source>
        <strain evidence="11">BGI-DK2013a</strain>
        <tissue evidence="11">Whole body</tissue>
    </source>
</reference>
<dbReference type="PANTHER" id="PTHR22760:SF2">
    <property type="entry name" value="ALPHA-1,2-MANNOSYLTRANSFERASE ALG9"/>
    <property type="match status" value="1"/>
</dbReference>
<feature type="transmembrane region" description="Helical" evidence="10">
    <location>
        <begin position="357"/>
        <end position="376"/>
    </location>
</feature>
<keyword evidence="5 11" id="KW-0808">Transferase</keyword>
<comment type="subcellular location">
    <subcellularLocation>
        <location evidence="1 10">Endoplasmic reticulum membrane</location>
        <topology evidence="1 10">Multi-pass membrane protein</topology>
    </subcellularLocation>
</comment>
<dbReference type="GO" id="GO:0000026">
    <property type="term" value="F:alpha-1,2-mannosyltransferase activity"/>
    <property type="evidence" value="ECO:0007669"/>
    <property type="project" value="TreeGrafter"/>
</dbReference>
<proteinExistence type="inferred from homology"/>
<keyword evidence="4 10" id="KW-0328">Glycosyltransferase</keyword>
<dbReference type="AlphaFoldDB" id="A0A836EXA8"/>
<evidence type="ECO:0000313" key="11">
    <source>
        <dbReference type="EMBL" id="KAG5313754.1"/>
    </source>
</evidence>
<name>A0A836EXA8_9HYME</name>
<organism evidence="11 12">
    <name type="scientific">Acromyrmex insinuator</name>
    <dbReference type="NCBI Taxonomy" id="230686"/>
    <lineage>
        <taxon>Eukaryota</taxon>
        <taxon>Metazoa</taxon>
        <taxon>Ecdysozoa</taxon>
        <taxon>Arthropoda</taxon>
        <taxon>Hexapoda</taxon>
        <taxon>Insecta</taxon>
        <taxon>Pterygota</taxon>
        <taxon>Neoptera</taxon>
        <taxon>Endopterygota</taxon>
        <taxon>Hymenoptera</taxon>
        <taxon>Apocrita</taxon>
        <taxon>Aculeata</taxon>
        <taxon>Formicoidea</taxon>
        <taxon>Formicidae</taxon>
        <taxon>Myrmicinae</taxon>
        <taxon>Acromyrmex</taxon>
    </lineage>
</organism>
<evidence type="ECO:0000256" key="9">
    <source>
        <dbReference type="ARBA" id="ARBA00023136"/>
    </source>
</evidence>
<comment type="similarity">
    <text evidence="3 10">Belongs to the glycosyltransferase 22 family.</text>
</comment>
<dbReference type="GO" id="GO:0005789">
    <property type="term" value="C:endoplasmic reticulum membrane"/>
    <property type="evidence" value="ECO:0007669"/>
    <property type="project" value="UniProtKB-SubCell"/>
</dbReference>
<evidence type="ECO:0000256" key="10">
    <source>
        <dbReference type="RuleBase" id="RU363075"/>
    </source>
</evidence>
<keyword evidence="8 10" id="KW-1133">Transmembrane helix</keyword>
<evidence type="ECO:0000256" key="5">
    <source>
        <dbReference type="ARBA" id="ARBA00022679"/>
    </source>
</evidence>
<dbReference type="PANTHER" id="PTHR22760">
    <property type="entry name" value="GLYCOSYLTRANSFERASE"/>
    <property type="match status" value="1"/>
</dbReference>
<feature type="transmembrane region" description="Helical" evidence="10">
    <location>
        <begin position="224"/>
        <end position="249"/>
    </location>
</feature>
<dbReference type="EMBL" id="JAANHZ010000239">
    <property type="protein sequence ID" value="KAG5313754.1"/>
    <property type="molecule type" value="Genomic_DNA"/>
</dbReference>
<feature type="non-terminal residue" evidence="11">
    <location>
        <position position="639"/>
    </location>
</feature>
<comment type="pathway">
    <text evidence="2">Protein modification; protein glycosylation.</text>
</comment>
<feature type="non-terminal residue" evidence="11">
    <location>
        <position position="1"/>
    </location>
</feature>
<evidence type="ECO:0000256" key="8">
    <source>
        <dbReference type="ARBA" id="ARBA00022989"/>
    </source>
</evidence>
<dbReference type="GO" id="GO:0006487">
    <property type="term" value="P:protein N-linked glycosylation"/>
    <property type="evidence" value="ECO:0007669"/>
    <property type="project" value="TreeGrafter"/>
</dbReference>
<keyword evidence="12" id="KW-1185">Reference proteome</keyword>
<dbReference type="Pfam" id="PF03901">
    <property type="entry name" value="Glyco_transf_22"/>
    <property type="match status" value="1"/>
</dbReference>
<evidence type="ECO:0000256" key="2">
    <source>
        <dbReference type="ARBA" id="ARBA00004922"/>
    </source>
</evidence>
<keyword evidence="6 10" id="KW-0812">Transmembrane</keyword>
<feature type="transmembrane region" description="Helical" evidence="10">
    <location>
        <begin position="383"/>
        <end position="402"/>
    </location>
</feature>
<evidence type="ECO:0000256" key="4">
    <source>
        <dbReference type="ARBA" id="ARBA00022676"/>
    </source>
</evidence>
<feature type="transmembrane region" description="Helical" evidence="10">
    <location>
        <begin position="321"/>
        <end position="345"/>
    </location>
</feature>
<feature type="transmembrane region" description="Helical" evidence="10">
    <location>
        <begin position="261"/>
        <end position="278"/>
    </location>
</feature>
<keyword evidence="7 10" id="KW-0256">Endoplasmic reticulum</keyword>
<evidence type="ECO:0000256" key="3">
    <source>
        <dbReference type="ARBA" id="ARBA00007063"/>
    </source>
</evidence>
<keyword evidence="9 10" id="KW-0472">Membrane</keyword>